<evidence type="ECO:0000313" key="2">
    <source>
        <dbReference type="Proteomes" id="UP000009286"/>
    </source>
</evidence>
<dbReference type="AlphaFoldDB" id="G2KS54"/>
<accession>G2KS54</accession>
<dbReference type="HOGENOM" id="CLU_3254008_0_0_5"/>
<dbReference type="KEGG" id="mai:MICA_393"/>
<name>G2KS54_MICAA</name>
<evidence type="ECO:0000313" key="1">
    <source>
        <dbReference type="EMBL" id="AEP08737.1"/>
    </source>
</evidence>
<gene>
    <name evidence="1" type="ordered locus">MICA_393</name>
</gene>
<dbReference type="STRING" id="856793.MICA_393"/>
<reference evidence="1 2" key="1">
    <citation type="journal article" date="2011" name="BMC Genomics">
        <title>Genomic insights into an obligate epibiotic bacterial predator: Micavibrio aeruginosavorus ARL-13.</title>
        <authorList>
            <person name="Wang Z."/>
            <person name="Kadouri D."/>
            <person name="Wu M."/>
        </authorList>
    </citation>
    <scope>NUCLEOTIDE SEQUENCE [LARGE SCALE GENOMIC DNA]</scope>
    <source>
        <strain evidence="1 2">ARL-13</strain>
    </source>
</reference>
<proteinExistence type="predicted"/>
<keyword evidence="2" id="KW-1185">Reference proteome</keyword>
<protein>
    <submittedName>
        <fullName evidence="1">Uncharacterized protein</fullName>
    </submittedName>
</protein>
<organism evidence="1 2">
    <name type="scientific">Micavibrio aeruginosavorus (strain ARL-13)</name>
    <dbReference type="NCBI Taxonomy" id="856793"/>
    <lineage>
        <taxon>Bacteria</taxon>
        <taxon>Pseudomonadati</taxon>
        <taxon>Bdellovibrionota</taxon>
        <taxon>Bdellovibrionia</taxon>
        <taxon>Bdellovibrionales</taxon>
        <taxon>Pseudobdellovibrionaceae</taxon>
        <taxon>Micavibrio</taxon>
    </lineage>
</organism>
<dbReference type="EMBL" id="CP002382">
    <property type="protein sequence ID" value="AEP08737.1"/>
    <property type="molecule type" value="Genomic_DNA"/>
</dbReference>
<dbReference type="Proteomes" id="UP000009286">
    <property type="component" value="Chromosome"/>
</dbReference>
<sequence length="42" mass="4754">MPTPRNGFPLSRECRDGRAFRTATPQFTVYAPASLRYASLHN</sequence>